<protein>
    <recommendedName>
        <fullName evidence="5">Kelch domain-containing protein 10</fullName>
    </recommendedName>
</protein>
<dbReference type="InParanoid" id="H2Z7M1"/>
<dbReference type="SUPFAM" id="SSF117281">
    <property type="entry name" value="Kelch motif"/>
    <property type="match status" value="2"/>
</dbReference>
<dbReference type="PANTHER" id="PTHR46428">
    <property type="entry name" value="KELCH DOMAIN-CONTAINING PROTEIN 10"/>
    <property type="match status" value="1"/>
</dbReference>
<dbReference type="AlphaFoldDB" id="H2Z7M1"/>
<dbReference type="PANTHER" id="PTHR46428:SF1">
    <property type="entry name" value="KELCH DOMAIN-CONTAINING PROTEIN 10"/>
    <property type="match status" value="1"/>
</dbReference>
<evidence type="ECO:0000256" key="2">
    <source>
        <dbReference type="ARBA" id="ARBA00022737"/>
    </source>
</evidence>
<evidence type="ECO:0000256" key="1">
    <source>
        <dbReference type="ARBA" id="ARBA00022441"/>
    </source>
</evidence>
<proteinExistence type="predicted"/>
<reference evidence="3" key="3">
    <citation type="submission" date="2025-09" db="UniProtKB">
        <authorList>
            <consortium name="Ensembl"/>
        </authorList>
    </citation>
    <scope>IDENTIFICATION</scope>
</reference>
<evidence type="ECO:0000313" key="4">
    <source>
        <dbReference type="Proteomes" id="UP000007875"/>
    </source>
</evidence>
<dbReference type="eggNOG" id="KOG0379">
    <property type="taxonomic scope" value="Eukaryota"/>
</dbReference>
<evidence type="ECO:0008006" key="5">
    <source>
        <dbReference type="Google" id="ProtNLM"/>
    </source>
</evidence>
<reference evidence="3" key="2">
    <citation type="submission" date="2025-08" db="UniProtKB">
        <authorList>
            <consortium name="Ensembl"/>
        </authorList>
    </citation>
    <scope>IDENTIFICATION</scope>
</reference>
<keyword evidence="4" id="KW-1185">Reference proteome</keyword>
<dbReference type="Proteomes" id="UP000007875">
    <property type="component" value="Unassembled WGS sequence"/>
</dbReference>
<keyword evidence="1" id="KW-0880">Kelch repeat</keyword>
<dbReference type="STRING" id="51511.ENSCSAVP00000013583"/>
<dbReference type="InterPro" id="IPR015915">
    <property type="entry name" value="Kelch-typ_b-propeller"/>
</dbReference>
<dbReference type="Gene3D" id="2.120.10.80">
    <property type="entry name" value="Kelch-type beta propeller"/>
    <property type="match status" value="2"/>
</dbReference>
<evidence type="ECO:0000313" key="3">
    <source>
        <dbReference type="Ensembl" id="ENSCSAVP00000013583.1"/>
    </source>
</evidence>
<dbReference type="OMA" id="IHKHYLY"/>
<sequence length="378" mass="43136">MQKFSVNQFVKVERKDQKEAWPLSRSGHRSVAGENNFWVFGGYNPEIISDDLQSEDNLLRELWSFNVTTNTWKLIPPDRNMPDKVASHAVFRHGDQMLVFGGTGFPFGASSSNDLYVCHLPSGQWKVIECKGSIPESVYGQAITVIDSDLYTYGGTTGLVYNTDLHKLDLHNFTWKKIKPNNSIDELPPERYRHEIAVYAGKIFVLGGGTSHRVYRMTHVHVYCTRSNKWSAELTKWDKITKKFPWSRRCHSCVQHHDKAFICGGYDGVAVHTDLWQLHLPHLQWSKIAVLPEPLYFHSAAITTEGCMLVFGGTTEIRSMKRTDSCYRIWLAVPSLQTLCWHTLIETRPHLLSMTKQQLLTLGISEHFIKKLPCADGA</sequence>
<accession>H2Z7M1</accession>
<reference evidence="4" key="1">
    <citation type="submission" date="2003-08" db="EMBL/GenBank/DDBJ databases">
        <authorList>
            <person name="Birren B."/>
            <person name="Nusbaum C."/>
            <person name="Abebe A."/>
            <person name="Abouelleil A."/>
            <person name="Adekoya E."/>
            <person name="Ait-zahra M."/>
            <person name="Allen N."/>
            <person name="Allen T."/>
            <person name="An P."/>
            <person name="Anderson M."/>
            <person name="Anderson S."/>
            <person name="Arachchi H."/>
            <person name="Armbruster J."/>
            <person name="Bachantsang P."/>
            <person name="Baldwin J."/>
            <person name="Barry A."/>
            <person name="Bayul T."/>
            <person name="Blitshsteyn B."/>
            <person name="Bloom T."/>
            <person name="Blye J."/>
            <person name="Boguslavskiy L."/>
            <person name="Borowsky M."/>
            <person name="Boukhgalter B."/>
            <person name="Brunache A."/>
            <person name="Butler J."/>
            <person name="Calixte N."/>
            <person name="Calvo S."/>
            <person name="Camarata J."/>
            <person name="Campo K."/>
            <person name="Chang J."/>
            <person name="Cheshatsang Y."/>
            <person name="Citroen M."/>
            <person name="Collymore A."/>
            <person name="Considine T."/>
            <person name="Cook A."/>
            <person name="Cooke P."/>
            <person name="Corum B."/>
            <person name="Cuomo C."/>
            <person name="David R."/>
            <person name="Dawoe T."/>
            <person name="Degray S."/>
            <person name="Dodge S."/>
            <person name="Dooley K."/>
            <person name="Dorje P."/>
            <person name="Dorjee K."/>
            <person name="Dorris L."/>
            <person name="Duffey N."/>
            <person name="Dupes A."/>
            <person name="Elkins T."/>
            <person name="Engels R."/>
            <person name="Erickson J."/>
            <person name="Farina A."/>
            <person name="Faro S."/>
            <person name="Ferreira P."/>
            <person name="Fischer H."/>
            <person name="Fitzgerald M."/>
            <person name="Foley K."/>
            <person name="Gage D."/>
            <person name="Galagan J."/>
            <person name="Gearin G."/>
            <person name="Gnerre S."/>
            <person name="Gnirke A."/>
            <person name="Goyette A."/>
            <person name="Graham J."/>
            <person name="Grandbois E."/>
            <person name="Gyaltsen K."/>
            <person name="Hafez N."/>
            <person name="Hagopian D."/>
            <person name="Hagos B."/>
            <person name="Hall J."/>
            <person name="Hatcher B."/>
            <person name="Heller A."/>
            <person name="Higgins H."/>
            <person name="Honan T."/>
            <person name="Horn A."/>
            <person name="Houde N."/>
            <person name="Hughes L."/>
            <person name="Hulme W."/>
            <person name="Husby E."/>
            <person name="Iliev I."/>
            <person name="Jaffe D."/>
            <person name="Jones C."/>
            <person name="Kamal M."/>
            <person name="Kamat A."/>
            <person name="Kamvysselis M."/>
            <person name="Karlsson E."/>
            <person name="Kells C."/>
            <person name="Kieu A."/>
            <person name="Kisner P."/>
            <person name="Kodira C."/>
            <person name="Kulbokas E."/>
            <person name="Labutti K."/>
            <person name="Lama D."/>
            <person name="Landers T."/>
            <person name="Leger J."/>
            <person name="Levine S."/>
            <person name="Lewis D."/>
            <person name="Lewis T."/>
            <person name="Lindblad-toh K."/>
            <person name="Liu X."/>
            <person name="Lokyitsang T."/>
            <person name="Lokyitsang Y."/>
            <person name="Lucien O."/>
            <person name="Lui A."/>
            <person name="Ma L.J."/>
            <person name="Mabbitt R."/>
            <person name="Macdonald J."/>
            <person name="Maclean C."/>
            <person name="Major J."/>
            <person name="Manning J."/>
            <person name="Marabella R."/>
            <person name="Maru K."/>
            <person name="Matthews C."/>
            <person name="Mauceli E."/>
            <person name="Mccarthy M."/>
            <person name="Mcdonough S."/>
            <person name="Mcghee T."/>
            <person name="Meldrim J."/>
            <person name="Meneus L."/>
            <person name="Mesirov J."/>
            <person name="Mihalev A."/>
            <person name="Mihova T."/>
            <person name="Mikkelsen T."/>
            <person name="Mlenga V."/>
            <person name="Moru K."/>
            <person name="Mozes J."/>
            <person name="Mulrain L."/>
            <person name="Munson G."/>
            <person name="Naylor J."/>
            <person name="Newes C."/>
            <person name="Nguyen C."/>
            <person name="Nguyen N."/>
            <person name="Nguyen T."/>
            <person name="Nicol R."/>
            <person name="Nielsen C."/>
            <person name="Nizzari M."/>
            <person name="Norbu C."/>
            <person name="Norbu N."/>
            <person name="O'donnell P."/>
            <person name="Okoawo O."/>
            <person name="O'leary S."/>
            <person name="Omotosho B."/>
            <person name="O'neill K."/>
            <person name="Osman S."/>
            <person name="Parker S."/>
            <person name="Perrin D."/>
            <person name="Phunkhang P."/>
            <person name="Piqani B."/>
            <person name="Purcell S."/>
            <person name="Rachupka T."/>
            <person name="Ramasamy U."/>
            <person name="Rameau R."/>
            <person name="Ray V."/>
            <person name="Raymond C."/>
            <person name="Retta R."/>
            <person name="Richardson S."/>
            <person name="Rise C."/>
            <person name="Rodriguez J."/>
            <person name="Rogers J."/>
            <person name="Rogov P."/>
            <person name="Rutman M."/>
            <person name="Schupbach R."/>
            <person name="Seaman C."/>
            <person name="Settipalli S."/>
            <person name="Sharpe T."/>
            <person name="Sheridan J."/>
            <person name="Sherpa N."/>
            <person name="Shi J."/>
            <person name="Smirnov S."/>
            <person name="Smith C."/>
            <person name="Sougnez C."/>
            <person name="Spencer B."/>
            <person name="Stalker J."/>
            <person name="Stange-thomann N."/>
            <person name="Stavropoulos S."/>
            <person name="Stetson K."/>
            <person name="Stone C."/>
            <person name="Stone S."/>
            <person name="Stubbs M."/>
            <person name="Talamas J."/>
            <person name="Tchuinga P."/>
            <person name="Tenzing P."/>
            <person name="Tesfaye S."/>
            <person name="Theodore J."/>
            <person name="Thoulutsang Y."/>
            <person name="Topham K."/>
            <person name="Towey S."/>
            <person name="Tsamla T."/>
            <person name="Tsomo N."/>
            <person name="Vallee D."/>
            <person name="Vassiliev H."/>
            <person name="Venkataraman V."/>
            <person name="Vinson J."/>
            <person name="Vo A."/>
            <person name="Wade C."/>
            <person name="Wang S."/>
            <person name="Wangchuk T."/>
            <person name="Wangdi T."/>
            <person name="Whittaker C."/>
            <person name="Wilkinson J."/>
            <person name="Wu Y."/>
            <person name="Wyman D."/>
            <person name="Yadav S."/>
            <person name="Yang S."/>
            <person name="Yang X."/>
            <person name="Yeager S."/>
            <person name="Yee E."/>
            <person name="Young G."/>
            <person name="Zainoun J."/>
            <person name="Zembeck L."/>
            <person name="Zimmer A."/>
            <person name="Zody M."/>
            <person name="Lander E."/>
        </authorList>
    </citation>
    <scope>NUCLEOTIDE SEQUENCE [LARGE SCALE GENOMIC DNA]</scope>
</reference>
<dbReference type="GO" id="GO:0032874">
    <property type="term" value="P:positive regulation of stress-activated MAPK cascade"/>
    <property type="evidence" value="ECO:0007669"/>
    <property type="project" value="TreeGrafter"/>
</dbReference>
<dbReference type="Pfam" id="PF24681">
    <property type="entry name" value="Kelch_KLHDC2_KLHL20_DRC7"/>
    <property type="match status" value="1"/>
</dbReference>
<keyword evidence="2" id="KW-0677">Repeat</keyword>
<name>H2Z7M1_CIOSA</name>
<dbReference type="Ensembl" id="ENSCSAVT00000013739.1">
    <property type="protein sequence ID" value="ENSCSAVP00000013583.1"/>
    <property type="gene ID" value="ENSCSAVG00000007957.1"/>
</dbReference>
<dbReference type="HOGENOM" id="CLU_030914_0_0_1"/>
<dbReference type="InterPro" id="IPR052125">
    <property type="entry name" value="KLHDC10"/>
</dbReference>
<dbReference type="GeneTree" id="ENSGT00940000155977"/>
<organism evidence="3 4">
    <name type="scientific">Ciona savignyi</name>
    <name type="common">Pacific transparent sea squirt</name>
    <dbReference type="NCBI Taxonomy" id="51511"/>
    <lineage>
        <taxon>Eukaryota</taxon>
        <taxon>Metazoa</taxon>
        <taxon>Chordata</taxon>
        <taxon>Tunicata</taxon>
        <taxon>Ascidiacea</taxon>
        <taxon>Phlebobranchia</taxon>
        <taxon>Cionidae</taxon>
        <taxon>Ciona</taxon>
    </lineage>
</organism>